<evidence type="ECO:0000259" key="4">
    <source>
        <dbReference type="Pfam" id="PF02784"/>
    </source>
</evidence>
<dbReference type="SUPFAM" id="SSF51419">
    <property type="entry name" value="PLP-binding barrel"/>
    <property type="match status" value="1"/>
</dbReference>
<evidence type="ECO:0000256" key="2">
    <source>
        <dbReference type="ARBA" id="ARBA00022898"/>
    </source>
</evidence>
<dbReference type="PANTHER" id="PTHR43727:SF2">
    <property type="entry name" value="GROUP IV DECARBOXYLASE"/>
    <property type="match status" value="1"/>
</dbReference>
<dbReference type="EMBL" id="CR931997">
    <property type="protein sequence ID" value="CAI38162.1"/>
    <property type="molecule type" value="Genomic_DNA"/>
</dbReference>
<dbReference type="Proteomes" id="UP000000545">
    <property type="component" value="Chromosome"/>
</dbReference>
<dbReference type="InterPro" id="IPR009006">
    <property type="entry name" value="Ala_racemase/Decarboxylase_C"/>
</dbReference>
<dbReference type="Gene3D" id="2.40.37.10">
    <property type="entry name" value="Lyase, Ornithine Decarboxylase, Chain A, domain 1"/>
    <property type="match status" value="1"/>
</dbReference>
<protein>
    <submittedName>
        <fullName evidence="5">Putative diaminopimelate decarboxylase</fullName>
    </submittedName>
</protein>
<dbReference type="GO" id="GO:0009089">
    <property type="term" value="P:lysine biosynthetic process via diaminopimelate"/>
    <property type="evidence" value="ECO:0007669"/>
    <property type="project" value="TreeGrafter"/>
</dbReference>
<dbReference type="Pfam" id="PF02784">
    <property type="entry name" value="Orn_Arg_deC_N"/>
    <property type="match status" value="1"/>
</dbReference>
<dbReference type="OrthoDB" id="3275594at2"/>
<dbReference type="InterPro" id="IPR000183">
    <property type="entry name" value="Orn/DAP/Arg_de-COase"/>
</dbReference>
<feature type="modified residue" description="N6-(pyridoxal phosphate)lysine" evidence="3">
    <location>
        <position position="69"/>
    </location>
</feature>
<dbReference type="InterPro" id="IPR042152">
    <property type="entry name" value="Y4yA-like"/>
</dbReference>
<comment type="cofactor">
    <cofactor evidence="1 3">
        <name>pyridoxal 5'-phosphate</name>
        <dbReference type="ChEBI" id="CHEBI:597326"/>
    </cofactor>
</comment>
<dbReference type="PANTHER" id="PTHR43727">
    <property type="entry name" value="DIAMINOPIMELATE DECARBOXYLASE"/>
    <property type="match status" value="1"/>
</dbReference>
<dbReference type="eggNOG" id="COG0019">
    <property type="taxonomic scope" value="Bacteria"/>
</dbReference>
<dbReference type="AlphaFoldDB" id="Q4JSP5"/>
<dbReference type="GO" id="GO:0008836">
    <property type="term" value="F:diaminopimelate decarboxylase activity"/>
    <property type="evidence" value="ECO:0007669"/>
    <property type="project" value="TreeGrafter"/>
</dbReference>
<gene>
    <name evidence="5" type="ordered locus">jk1980</name>
</gene>
<dbReference type="SUPFAM" id="SSF50621">
    <property type="entry name" value="Alanine racemase C-terminal domain-like"/>
    <property type="match status" value="1"/>
</dbReference>
<feature type="domain" description="Orn/DAP/Arg decarboxylase 2 N-terminal" evidence="4">
    <location>
        <begin position="51"/>
        <end position="252"/>
    </location>
</feature>
<dbReference type="KEGG" id="cjk:jk1980"/>
<dbReference type="STRING" id="306537.jk1980"/>
<keyword evidence="2 3" id="KW-0663">Pyridoxal phosphate</keyword>
<dbReference type="CDD" id="cd06842">
    <property type="entry name" value="PLPDE_III_Y4yA_like"/>
    <property type="match status" value="1"/>
</dbReference>
<dbReference type="PATRIC" id="fig|306537.10.peg.2010"/>
<evidence type="ECO:0000313" key="5">
    <source>
        <dbReference type="EMBL" id="CAI38162.1"/>
    </source>
</evidence>
<feature type="active site" description="Proton donor" evidence="3">
    <location>
        <position position="404"/>
    </location>
</feature>
<proteinExistence type="predicted"/>
<keyword evidence="6" id="KW-1185">Reference proteome</keyword>
<dbReference type="InterPro" id="IPR029066">
    <property type="entry name" value="PLP-binding_barrel"/>
</dbReference>
<evidence type="ECO:0000313" key="6">
    <source>
        <dbReference type="Proteomes" id="UP000000545"/>
    </source>
</evidence>
<reference evidence="5 6" key="1">
    <citation type="journal article" date="2005" name="J. Bacteriol.">
        <title>Complete genome sequence and analysis of the multiresistant nosocomial pathogen Corynebacterium jeikeium K411, a lipid-requiring bacterium of the human skin flora.</title>
        <authorList>
            <person name="Tauch A."/>
            <person name="Kaiser O."/>
            <person name="Hain T."/>
            <person name="Goesmann A."/>
            <person name="Weisshaar B."/>
            <person name="Albersmeier A."/>
            <person name="Bekel T."/>
            <person name="Bischoff N."/>
            <person name="Brune I."/>
            <person name="Chakraborty T."/>
            <person name="Kalinowski J."/>
            <person name="Meyer F."/>
            <person name="Rupp O."/>
            <person name="Schneiker S."/>
            <person name="Viehoever P."/>
            <person name="Puehler A."/>
        </authorList>
    </citation>
    <scope>NUCLEOTIDE SEQUENCE [LARGE SCALE GENOMIC DNA]</scope>
    <source>
        <strain evidence="5 6">K411</strain>
    </source>
</reference>
<sequence>MELAPSLPPLVQAWEEELFNHPWALPQMRELASGPFHVLYPAQLRTNLRDFATTAQDMNVDCTVFFARKANKAECWLQEIAAADQGVDVASGPELVGALAGGIRGTKLVITGAEKADNLLWLGIRHGCTIAADSPGELQRILDITRRETSAHHTDGHTRVLLRILPAEQTESRFGCTPQEWSACISGLPELGKHVDIVGSCFHLNEYSSEQRGKEAHRSLDFMRELRRKGWRADTLDIGGGFSVRYSADADWEAFQPTLTDASAFHAGHTPSTSYPYGGEKATGPEMLRAILNTPTKQVDGQTLAERLRTEGVKLALEPGRALLAGCGLTVFPVQGVKSAETERKSPDLNPQENSHYRYQILTAAGLSMSLSEQWKSSEFLPDPTLWPQREGTPTRACVGGSSCMEYDMLTWRTICFPRAPKRGDLLIYHNTAGYQMDKNESSFHQLPLPSRFVWDSSVPTIRHDHPLHVEL</sequence>
<name>Q4JSP5_CORJK</name>
<dbReference type="HOGENOM" id="CLU_042407_0_0_11"/>
<dbReference type="InterPro" id="IPR022644">
    <property type="entry name" value="De-COase2_N"/>
</dbReference>
<dbReference type="Gene3D" id="3.20.20.10">
    <property type="entry name" value="Alanine racemase"/>
    <property type="match status" value="1"/>
</dbReference>
<evidence type="ECO:0000256" key="1">
    <source>
        <dbReference type="ARBA" id="ARBA00001933"/>
    </source>
</evidence>
<organism evidence="5 6">
    <name type="scientific">Corynebacterium jeikeium (strain K411)</name>
    <dbReference type="NCBI Taxonomy" id="306537"/>
    <lineage>
        <taxon>Bacteria</taxon>
        <taxon>Bacillati</taxon>
        <taxon>Actinomycetota</taxon>
        <taxon>Actinomycetes</taxon>
        <taxon>Mycobacteriales</taxon>
        <taxon>Corynebacteriaceae</taxon>
        <taxon>Corynebacterium</taxon>
    </lineage>
</organism>
<accession>Q4JSP5</accession>
<evidence type="ECO:0000256" key="3">
    <source>
        <dbReference type="PIRSR" id="PIRSR600183-50"/>
    </source>
</evidence>
<dbReference type="PRINTS" id="PR01179">
    <property type="entry name" value="ODADCRBXLASE"/>
</dbReference>